<reference evidence="1 2" key="2">
    <citation type="journal article" date="2007" name="PLoS Biol.">
        <title>Principles of genome evolution in the Drosophila melanogaster species group.</title>
        <authorList>
            <person name="Ranz J.M."/>
            <person name="Maurin D."/>
            <person name="Chan Y.S."/>
            <person name="von Grotthuss M."/>
            <person name="Hillier L.W."/>
            <person name="Roote J."/>
            <person name="Ashburner M."/>
            <person name="Bergman C.M."/>
        </authorList>
    </citation>
    <scope>NUCLEOTIDE SEQUENCE [LARGE SCALE GENOMIC DNA]</scope>
    <source>
        <strain evidence="2">Tai18E2 / Tucson 14021-0261.01</strain>
    </source>
</reference>
<reference evidence="1 2" key="1">
    <citation type="journal article" date="2007" name="Nature">
        <title>Evolution of genes and genomes on the Drosophila phylogeny.</title>
        <authorList>
            <consortium name="Drosophila 12 Genomes Consortium"/>
            <person name="Clark A.G."/>
            <person name="Eisen M.B."/>
            <person name="Smith D.R."/>
            <person name="Bergman C.M."/>
            <person name="Oliver B."/>
            <person name="Markow T.A."/>
            <person name="Kaufman T.C."/>
            <person name="Kellis M."/>
            <person name="Gelbart W."/>
            <person name="Iyer V.N."/>
            <person name="Pollard D.A."/>
            <person name="Sackton T.B."/>
            <person name="Larracuente A.M."/>
            <person name="Singh N.D."/>
            <person name="Abad J.P."/>
            <person name="Abt D.N."/>
            <person name="Adryan B."/>
            <person name="Aguade M."/>
            <person name="Akashi H."/>
            <person name="Anderson W.W."/>
            <person name="Aquadro C.F."/>
            <person name="Ardell D.H."/>
            <person name="Arguello R."/>
            <person name="Artieri C.G."/>
            <person name="Barbash D.A."/>
            <person name="Barker D."/>
            <person name="Barsanti P."/>
            <person name="Batterham P."/>
            <person name="Batzoglou S."/>
            <person name="Begun D."/>
            <person name="Bhutkar A."/>
            <person name="Blanco E."/>
            <person name="Bosak S.A."/>
            <person name="Bradley R.K."/>
            <person name="Brand A.D."/>
            <person name="Brent M.R."/>
            <person name="Brooks A.N."/>
            <person name="Brown R.H."/>
            <person name="Butlin R.K."/>
            <person name="Caggese C."/>
            <person name="Calvi B.R."/>
            <person name="Bernardo de Carvalho A."/>
            <person name="Caspi A."/>
            <person name="Castrezana S."/>
            <person name="Celniker S.E."/>
            <person name="Chang J.L."/>
            <person name="Chapple C."/>
            <person name="Chatterji S."/>
            <person name="Chinwalla A."/>
            <person name="Civetta A."/>
            <person name="Clifton S.W."/>
            <person name="Comeron J.M."/>
            <person name="Costello J.C."/>
            <person name="Coyne J.A."/>
            <person name="Daub J."/>
            <person name="David R.G."/>
            <person name="Delcher A.L."/>
            <person name="Delehaunty K."/>
            <person name="Do C.B."/>
            <person name="Ebling H."/>
            <person name="Edwards K."/>
            <person name="Eickbush T."/>
            <person name="Evans J.D."/>
            <person name="Filipski A."/>
            <person name="Findeiss S."/>
            <person name="Freyhult E."/>
            <person name="Fulton L."/>
            <person name="Fulton R."/>
            <person name="Garcia A.C."/>
            <person name="Gardiner A."/>
            <person name="Garfield D.A."/>
            <person name="Garvin B.E."/>
            <person name="Gibson G."/>
            <person name="Gilbert D."/>
            <person name="Gnerre S."/>
            <person name="Godfrey J."/>
            <person name="Good R."/>
            <person name="Gotea V."/>
            <person name="Gravely B."/>
            <person name="Greenberg A.J."/>
            <person name="Griffiths-Jones S."/>
            <person name="Gross S."/>
            <person name="Guigo R."/>
            <person name="Gustafson E.A."/>
            <person name="Haerty W."/>
            <person name="Hahn M.W."/>
            <person name="Halligan D.L."/>
            <person name="Halpern A.L."/>
            <person name="Halter G.M."/>
            <person name="Han M.V."/>
            <person name="Heger A."/>
            <person name="Hillier L."/>
            <person name="Hinrichs A.S."/>
            <person name="Holmes I."/>
            <person name="Hoskins R.A."/>
            <person name="Hubisz M.J."/>
            <person name="Hultmark D."/>
            <person name="Huntley M.A."/>
            <person name="Jaffe D.B."/>
            <person name="Jagadeeshan S."/>
            <person name="Jeck W.R."/>
            <person name="Johnson J."/>
            <person name="Jones C.D."/>
            <person name="Jordan W.C."/>
            <person name="Karpen G.H."/>
            <person name="Kataoka E."/>
            <person name="Keightley P.D."/>
            <person name="Kheradpour P."/>
            <person name="Kirkness E.F."/>
            <person name="Koerich L.B."/>
            <person name="Kristiansen K."/>
            <person name="Kudrna D."/>
            <person name="Kulathinal R.J."/>
            <person name="Kumar S."/>
            <person name="Kwok R."/>
            <person name="Lander E."/>
            <person name="Langley C.H."/>
            <person name="Lapoint R."/>
            <person name="Lazzaro B.P."/>
            <person name="Lee S.J."/>
            <person name="Levesque L."/>
            <person name="Li R."/>
            <person name="Lin C.F."/>
            <person name="Lin M.F."/>
            <person name="Lindblad-Toh K."/>
            <person name="Llopart A."/>
            <person name="Long M."/>
            <person name="Low L."/>
            <person name="Lozovsky E."/>
            <person name="Lu J."/>
            <person name="Luo M."/>
            <person name="Machado C.A."/>
            <person name="Makalowski W."/>
            <person name="Marzo M."/>
            <person name="Matsuda M."/>
            <person name="Matzkin L."/>
            <person name="McAllister B."/>
            <person name="McBride C.S."/>
            <person name="McKernan B."/>
            <person name="McKernan K."/>
            <person name="Mendez-Lago M."/>
            <person name="Minx P."/>
            <person name="Mollenhauer M.U."/>
            <person name="Montooth K."/>
            <person name="Mount S.M."/>
            <person name="Mu X."/>
            <person name="Myers E."/>
            <person name="Negre B."/>
            <person name="Newfeld S."/>
            <person name="Nielsen R."/>
            <person name="Noor M.A."/>
            <person name="O'Grady P."/>
            <person name="Pachter L."/>
            <person name="Papaceit M."/>
            <person name="Parisi M.J."/>
            <person name="Parisi M."/>
            <person name="Parts L."/>
            <person name="Pedersen J.S."/>
            <person name="Pesole G."/>
            <person name="Phillippy A.M."/>
            <person name="Ponting C.P."/>
            <person name="Pop M."/>
            <person name="Porcelli D."/>
            <person name="Powell J.R."/>
            <person name="Prohaska S."/>
            <person name="Pruitt K."/>
            <person name="Puig M."/>
            <person name="Quesneville H."/>
            <person name="Ram K.R."/>
            <person name="Rand D."/>
            <person name="Rasmussen M.D."/>
            <person name="Reed L.K."/>
            <person name="Reenan R."/>
            <person name="Reily A."/>
            <person name="Remington K.A."/>
            <person name="Rieger T.T."/>
            <person name="Ritchie M.G."/>
            <person name="Robin C."/>
            <person name="Rogers Y.H."/>
            <person name="Rohde C."/>
            <person name="Rozas J."/>
            <person name="Rubenfield M.J."/>
            <person name="Ruiz A."/>
            <person name="Russo S."/>
            <person name="Salzberg S.L."/>
            <person name="Sanchez-Gracia A."/>
            <person name="Saranga D.J."/>
            <person name="Sato H."/>
            <person name="Schaeffer S.W."/>
            <person name="Schatz M.C."/>
            <person name="Schlenke T."/>
            <person name="Schwartz R."/>
            <person name="Segarra C."/>
            <person name="Singh R.S."/>
            <person name="Sirot L."/>
            <person name="Sirota M."/>
            <person name="Sisneros N.B."/>
            <person name="Smith C.D."/>
            <person name="Smith T.F."/>
            <person name="Spieth J."/>
            <person name="Stage D.E."/>
            <person name="Stark A."/>
            <person name="Stephan W."/>
            <person name="Strausberg R.L."/>
            <person name="Strempel S."/>
            <person name="Sturgill D."/>
            <person name="Sutton G."/>
            <person name="Sutton G.G."/>
            <person name="Tao W."/>
            <person name="Teichmann S."/>
            <person name="Tobari Y.N."/>
            <person name="Tomimura Y."/>
            <person name="Tsolas J.M."/>
            <person name="Valente V.L."/>
            <person name="Venter E."/>
            <person name="Venter J.C."/>
            <person name="Vicario S."/>
            <person name="Vieira F.G."/>
            <person name="Vilella A.J."/>
            <person name="Villasante A."/>
            <person name="Walenz B."/>
            <person name="Wang J."/>
            <person name="Wasserman M."/>
            <person name="Watts T."/>
            <person name="Wilson D."/>
            <person name="Wilson R.K."/>
            <person name="Wing R.A."/>
            <person name="Wolfner M.F."/>
            <person name="Wong A."/>
            <person name="Wong G.K."/>
            <person name="Wu C.I."/>
            <person name="Wu G."/>
            <person name="Yamamoto D."/>
            <person name="Yang H.P."/>
            <person name="Yang S.P."/>
            <person name="Yorke J.A."/>
            <person name="Yoshida K."/>
            <person name="Zdobnov E."/>
            <person name="Zhang P."/>
            <person name="Zhang Y."/>
            <person name="Zimin A.V."/>
            <person name="Baldwin J."/>
            <person name="Abdouelleil A."/>
            <person name="Abdulkadir J."/>
            <person name="Abebe A."/>
            <person name="Abera B."/>
            <person name="Abreu J."/>
            <person name="Acer S.C."/>
            <person name="Aftuck L."/>
            <person name="Alexander A."/>
            <person name="An P."/>
            <person name="Anderson E."/>
            <person name="Anderson S."/>
            <person name="Arachi H."/>
            <person name="Azer M."/>
            <person name="Bachantsang P."/>
            <person name="Barry A."/>
            <person name="Bayul T."/>
            <person name="Berlin A."/>
            <person name="Bessette D."/>
            <person name="Bloom T."/>
            <person name="Blye J."/>
            <person name="Boguslavskiy L."/>
            <person name="Bonnet C."/>
            <person name="Boukhgalter B."/>
            <person name="Bourzgui I."/>
            <person name="Brown A."/>
            <person name="Cahill P."/>
            <person name="Channer S."/>
            <person name="Cheshatsang Y."/>
            <person name="Chuda L."/>
            <person name="Citroen M."/>
            <person name="Collymore A."/>
            <person name="Cooke P."/>
            <person name="Costello M."/>
            <person name="D'Aco K."/>
            <person name="Daza R."/>
            <person name="De Haan G."/>
            <person name="DeGray S."/>
            <person name="DeMaso C."/>
            <person name="Dhargay N."/>
            <person name="Dooley K."/>
            <person name="Dooley E."/>
            <person name="Doricent M."/>
            <person name="Dorje P."/>
            <person name="Dorjee K."/>
            <person name="Dupes A."/>
            <person name="Elong R."/>
            <person name="Falk J."/>
            <person name="Farina A."/>
            <person name="Faro S."/>
            <person name="Ferguson D."/>
            <person name="Fisher S."/>
            <person name="Foley C.D."/>
            <person name="Franke A."/>
            <person name="Friedrich D."/>
            <person name="Gadbois L."/>
            <person name="Gearin G."/>
            <person name="Gearin C.R."/>
            <person name="Giannoukos G."/>
            <person name="Goode T."/>
            <person name="Graham J."/>
            <person name="Grandbois E."/>
            <person name="Grewal S."/>
            <person name="Gyaltsen K."/>
            <person name="Hafez N."/>
            <person name="Hagos B."/>
            <person name="Hall J."/>
            <person name="Henson C."/>
            <person name="Hollinger A."/>
            <person name="Honan T."/>
            <person name="Huard M.D."/>
            <person name="Hughes L."/>
            <person name="Hurhula B."/>
            <person name="Husby M.E."/>
            <person name="Kamat A."/>
            <person name="Kanga B."/>
            <person name="Kashin S."/>
            <person name="Khazanovich D."/>
            <person name="Kisner P."/>
            <person name="Lance K."/>
            <person name="Lara M."/>
            <person name="Lee W."/>
            <person name="Lennon N."/>
            <person name="Letendre F."/>
            <person name="LeVine R."/>
            <person name="Lipovsky A."/>
            <person name="Liu X."/>
            <person name="Liu J."/>
            <person name="Liu S."/>
            <person name="Lokyitsang T."/>
            <person name="Lokyitsang Y."/>
            <person name="Lubonja R."/>
            <person name="Lui A."/>
            <person name="MacDonald P."/>
            <person name="Magnisalis V."/>
            <person name="Maru K."/>
            <person name="Matthews C."/>
            <person name="McCusker W."/>
            <person name="McDonough S."/>
            <person name="Mehta T."/>
            <person name="Meldrim J."/>
            <person name="Meneus L."/>
            <person name="Mihai O."/>
            <person name="Mihalev A."/>
            <person name="Mihova T."/>
            <person name="Mittelman R."/>
            <person name="Mlenga V."/>
            <person name="Montmayeur A."/>
            <person name="Mulrain L."/>
            <person name="Navidi A."/>
            <person name="Naylor J."/>
            <person name="Negash T."/>
            <person name="Nguyen T."/>
            <person name="Nguyen N."/>
            <person name="Nicol R."/>
            <person name="Norbu C."/>
            <person name="Norbu N."/>
            <person name="Novod N."/>
            <person name="O'Neill B."/>
            <person name="Osman S."/>
            <person name="Markiewicz E."/>
            <person name="Oyono O.L."/>
            <person name="Patti C."/>
            <person name="Phunkhang P."/>
            <person name="Pierre F."/>
            <person name="Priest M."/>
            <person name="Raghuraman S."/>
            <person name="Rege F."/>
            <person name="Reyes R."/>
            <person name="Rise C."/>
            <person name="Rogov P."/>
            <person name="Ross K."/>
            <person name="Ryan E."/>
            <person name="Settipalli S."/>
            <person name="Shea T."/>
            <person name="Sherpa N."/>
            <person name="Shi L."/>
            <person name="Shih D."/>
            <person name="Sparrow T."/>
            <person name="Spaulding J."/>
            <person name="Stalker J."/>
            <person name="Stange-Thomann N."/>
            <person name="Stavropoulos S."/>
            <person name="Stone C."/>
            <person name="Strader C."/>
            <person name="Tesfaye S."/>
            <person name="Thomson T."/>
            <person name="Thoulutsang Y."/>
            <person name="Thoulutsang D."/>
            <person name="Topham K."/>
            <person name="Topping I."/>
            <person name="Tsamla T."/>
            <person name="Vassiliev H."/>
            <person name="Vo A."/>
            <person name="Wangchuk T."/>
            <person name="Wangdi T."/>
            <person name="Weiand M."/>
            <person name="Wilkinson J."/>
            <person name="Wilson A."/>
            <person name="Yadav S."/>
            <person name="Young G."/>
            <person name="Yu Q."/>
            <person name="Zembek L."/>
            <person name="Zhong D."/>
            <person name="Zimmer A."/>
            <person name="Zwirko Z."/>
            <person name="Jaffe D.B."/>
            <person name="Alvarez P."/>
            <person name="Brockman W."/>
            <person name="Butler J."/>
            <person name="Chin C."/>
            <person name="Gnerre S."/>
            <person name="Grabherr M."/>
            <person name="Kleber M."/>
            <person name="Mauceli E."/>
            <person name="MacCallum I."/>
        </authorList>
    </citation>
    <scope>NUCLEOTIDE SEQUENCE [LARGE SCALE GENOMIC DNA]</scope>
    <source>
        <strain evidence="2">Tai18E2 / Tucson 14021-0261.01</strain>
    </source>
</reference>
<gene>
    <name evidence="1" type="primary">Dyak\GE27380</name>
    <name evidence="1" type="synonym">GE27380</name>
    <name evidence="1" type="ORF">Dyak_GE27380</name>
</gene>
<keyword evidence="2" id="KW-1185">Reference proteome</keyword>
<evidence type="ECO:0000313" key="1">
    <source>
        <dbReference type="EMBL" id="KRJ98092.1"/>
    </source>
</evidence>
<organism evidence="1 2">
    <name type="scientific">Drosophila yakuba</name>
    <name type="common">Fruit fly</name>
    <dbReference type="NCBI Taxonomy" id="7245"/>
    <lineage>
        <taxon>Eukaryota</taxon>
        <taxon>Metazoa</taxon>
        <taxon>Ecdysozoa</taxon>
        <taxon>Arthropoda</taxon>
        <taxon>Hexapoda</taxon>
        <taxon>Insecta</taxon>
        <taxon>Pterygota</taxon>
        <taxon>Neoptera</taxon>
        <taxon>Endopterygota</taxon>
        <taxon>Diptera</taxon>
        <taxon>Brachycera</taxon>
        <taxon>Muscomorpha</taxon>
        <taxon>Ephydroidea</taxon>
        <taxon>Drosophilidae</taxon>
        <taxon>Drosophila</taxon>
        <taxon>Sophophora</taxon>
    </lineage>
</organism>
<dbReference type="KEGG" id="dya:Dyak_GE27380"/>
<proteinExistence type="predicted"/>
<dbReference type="AlphaFoldDB" id="A0A0R1DLH2"/>
<evidence type="ECO:0000313" key="2">
    <source>
        <dbReference type="Proteomes" id="UP000002282"/>
    </source>
</evidence>
<dbReference type="EMBL" id="CM000157">
    <property type="protein sequence ID" value="KRJ98092.1"/>
    <property type="molecule type" value="Genomic_DNA"/>
</dbReference>
<accession>A0A0R1DLH2</accession>
<name>A0A0R1DLH2_DROYA</name>
<dbReference type="Proteomes" id="UP000002282">
    <property type="component" value="Chromosome 2L"/>
</dbReference>
<protein>
    <submittedName>
        <fullName evidence="1">Uncharacterized protein</fullName>
    </submittedName>
</protein>
<sequence>MRYHRRTIAQHWTPLNANCAGPGSLLGVLTSWLLTRASSPSPPLADCILGVTHIRREFEHWNNVCSNALEMLSNFSAQS</sequence>